<sequence length="782" mass="86460">MPWLESAAFSLLVPAGSVYDPNDRAGLSGFTCEMALRGAGSRDSRQFITDMDNLGVDRSENVTAAFTSYSGATLAAQLPEAIGIYADVVRRPHLPADQIEAGRQVVLQELSSIDDDPAHKVMLELRRRHYPHPWGRPSQGELEALQTITIDEIRGQHQRVYRPRGTILAVAGKFEWNALCDTVEKLFGDWNVADLETPGEGERGPKIDHLQSDTSQTQIGVSYDSVPYSHPDYFTAWGAVGALSGGMSSRLFTEVREKRGLCYSVSASYNTLRTRGSVMCYAGTSSDRAQETLDVLVGELIRLAEGIEQHEIDRLKARIKSALVMQQESSSARSSSIARDWYLLGRTRTLEEVGKLIDELSLETINAYLEANPPRDFTVVTLGPQPLEVNPQAYSTSVGFFVETGSRDETAPEAGVSHFLEHMVFKGTPTRTADDVNREFDEMGAHYNAFTSEESTVYYAAVLPEYQRRATELLADILRPSLREDDFNTEKKVIVEEIHMYEDQPPFCADEKCKAVFFGDHALGNSVLGTEQSVTDLSVDAMRAYFERRYSPDNISIVGTGNIDFDDLVATAEEACGGWKPSQSKRKIEPAKGTNAVDCIHKEGAVQEYVIQLALAPAAEDEDRFAAKILATVLGDDSGSRLYWELIDSGLAEHASMGHYDYQGSGLFMVYLSCAPEQAADNVARVERIFADVESKGVLETELQQAKQKVQSRVVLSGEKPRGRLFSVGGNWTQRREYRSVRDDLDSVAAVTVEDMRRVLEKYPLSLNTTTAIGPLTSLNGE</sequence>
<feature type="domain" description="Peptidase M16 N-terminal" evidence="6">
    <location>
        <begin position="388"/>
        <end position="530"/>
    </location>
</feature>
<evidence type="ECO:0000256" key="5">
    <source>
        <dbReference type="RuleBase" id="RU004447"/>
    </source>
</evidence>
<dbReference type="InterPro" id="IPR011765">
    <property type="entry name" value="Pept_M16_N"/>
</dbReference>
<dbReference type="InterPro" id="IPR007863">
    <property type="entry name" value="Peptidase_M16_C"/>
</dbReference>
<dbReference type="EMBL" id="CAMXCT030000001">
    <property type="protein sequence ID" value="CAL4759010.1"/>
    <property type="molecule type" value="Genomic_DNA"/>
</dbReference>
<dbReference type="InterPro" id="IPR001431">
    <property type="entry name" value="Pept_M16_Zn_BS"/>
</dbReference>
<accession>A0A9P1BDZ8</accession>
<dbReference type="Pfam" id="PF05193">
    <property type="entry name" value="Peptidase_M16_C"/>
    <property type="match status" value="2"/>
</dbReference>
<comment type="similarity">
    <text evidence="2 5">Belongs to the peptidase M16 family.</text>
</comment>
<evidence type="ECO:0000259" key="7">
    <source>
        <dbReference type="Pfam" id="PF05193"/>
    </source>
</evidence>
<evidence type="ECO:0000313" key="9">
    <source>
        <dbReference type="EMBL" id="CAL1125073.1"/>
    </source>
</evidence>
<dbReference type="GO" id="GO:0004222">
    <property type="term" value="F:metalloendopeptidase activity"/>
    <property type="evidence" value="ECO:0007669"/>
    <property type="project" value="InterPro"/>
</dbReference>
<feature type="domain" description="Peptidase M16 N-terminal" evidence="6">
    <location>
        <begin position="6"/>
        <end position="125"/>
    </location>
</feature>
<organism evidence="8">
    <name type="scientific">Cladocopium goreaui</name>
    <dbReference type="NCBI Taxonomy" id="2562237"/>
    <lineage>
        <taxon>Eukaryota</taxon>
        <taxon>Sar</taxon>
        <taxon>Alveolata</taxon>
        <taxon>Dinophyceae</taxon>
        <taxon>Suessiales</taxon>
        <taxon>Symbiodiniaceae</taxon>
        <taxon>Cladocopium</taxon>
    </lineage>
</organism>
<evidence type="ECO:0000313" key="10">
    <source>
        <dbReference type="EMBL" id="CAL4759010.1"/>
    </source>
</evidence>
<dbReference type="EMBL" id="CAMXCT020000001">
    <property type="protein sequence ID" value="CAL1125073.1"/>
    <property type="molecule type" value="Genomic_DNA"/>
</dbReference>
<dbReference type="PANTHER" id="PTHR11851:SF49">
    <property type="entry name" value="MITOCHONDRIAL-PROCESSING PEPTIDASE SUBUNIT ALPHA"/>
    <property type="match status" value="1"/>
</dbReference>
<dbReference type="EMBL" id="CAMXCT010000001">
    <property type="protein sequence ID" value="CAI3971698.1"/>
    <property type="molecule type" value="Genomic_DNA"/>
</dbReference>
<evidence type="ECO:0000256" key="1">
    <source>
        <dbReference type="ARBA" id="ARBA00002123"/>
    </source>
</evidence>
<dbReference type="PROSITE" id="PS00143">
    <property type="entry name" value="INSULINASE"/>
    <property type="match status" value="1"/>
</dbReference>
<evidence type="ECO:0000313" key="8">
    <source>
        <dbReference type="EMBL" id="CAI3971698.1"/>
    </source>
</evidence>
<evidence type="ECO:0000256" key="3">
    <source>
        <dbReference type="ARBA" id="ARBA00030006"/>
    </source>
</evidence>
<dbReference type="AlphaFoldDB" id="A0A9P1BDZ8"/>
<keyword evidence="11" id="KW-1185">Reference proteome</keyword>
<dbReference type="GO" id="GO:0046872">
    <property type="term" value="F:metal ion binding"/>
    <property type="evidence" value="ECO:0007669"/>
    <property type="project" value="InterPro"/>
</dbReference>
<evidence type="ECO:0000256" key="2">
    <source>
        <dbReference type="ARBA" id="ARBA00007261"/>
    </source>
</evidence>
<protein>
    <recommendedName>
        <fullName evidence="3">Alpha-MPP</fullName>
    </recommendedName>
    <alternativeName>
        <fullName evidence="4">Inactive zinc metalloprotease alpha</fullName>
    </alternativeName>
</protein>
<gene>
    <name evidence="8" type="ORF">C1SCF055_LOCUS288</name>
</gene>
<comment type="caution">
    <text evidence="8">The sequence shown here is derived from an EMBL/GenBank/DDBJ whole genome shotgun (WGS) entry which is preliminary data.</text>
</comment>
<feature type="domain" description="Peptidase M16 C-terminal" evidence="7">
    <location>
        <begin position="536"/>
        <end position="709"/>
    </location>
</feature>
<proteinExistence type="inferred from homology"/>
<comment type="function">
    <text evidence="1">Substrate recognition and binding subunit of the essential mitochondrial processing protease (MPP), which cleaves the mitochondrial sequence off newly imported precursors proteins.</text>
</comment>
<dbReference type="OrthoDB" id="285268at2759"/>
<dbReference type="GO" id="GO:0006508">
    <property type="term" value="P:proteolysis"/>
    <property type="evidence" value="ECO:0007669"/>
    <property type="project" value="UniProtKB-KW"/>
</dbReference>
<reference evidence="9" key="2">
    <citation type="submission" date="2024-04" db="EMBL/GenBank/DDBJ databases">
        <authorList>
            <person name="Chen Y."/>
            <person name="Shah S."/>
            <person name="Dougan E. K."/>
            <person name="Thang M."/>
            <person name="Chan C."/>
        </authorList>
    </citation>
    <scope>NUCLEOTIDE SEQUENCE [LARGE SCALE GENOMIC DNA]</scope>
</reference>
<keyword evidence="10" id="KW-0378">Hydrolase</keyword>
<dbReference type="Proteomes" id="UP001152797">
    <property type="component" value="Unassembled WGS sequence"/>
</dbReference>
<keyword evidence="10" id="KW-0645">Protease</keyword>
<name>A0A9P1BDZ8_9DINO</name>
<dbReference type="PANTHER" id="PTHR11851">
    <property type="entry name" value="METALLOPROTEASE"/>
    <property type="match status" value="1"/>
</dbReference>
<evidence type="ECO:0000256" key="4">
    <source>
        <dbReference type="ARBA" id="ARBA00032315"/>
    </source>
</evidence>
<dbReference type="Gene3D" id="3.30.830.10">
    <property type="entry name" value="Metalloenzyme, LuxS/M16 peptidase-like"/>
    <property type="match status" value="4"/>
</dbReference>
<dbReference type="Pfam" id="PF00675">
    <property type="entry name" value="Peptidase_M16"/>
    <property type="match status" value="2"/>
</dbReference>
<reference evidence="8" key="1">
    <citation type="submission" date="2022-10" db="EMBL/GenBank/DDBJ databases">
        <authorList>
            <person name="Chen Y."/>
            <person name="Dougan E. K."/>
            <person name="Chan C."/>
            <person name="Rhodes N."/>
            <person name="Thang M."/>
        </authorList>
    </citation>
    <scope>NUCLEOTIDE SEQUENCE</scope>
</reference>
<dbReference type="InterPro" id="IPR011249">
    <property type="entry name" value="Metalloenz_LuxS/M16"/>
</dbReference>
<dbReference type="InterPro" id="IPR050361">
    <property type="entry name" value="MPP/UQCRC_Complex"/>
</dbReference>
<dbReference type="SUPFAM" id="SSF63411">
    <property type="entry name" value="LuxS/MPP-like metallohydrolase"/>
    <property type="match status" value="4"/>
</dbReference>
<feature type="domain" description="Peptidase M16 C-terminal" evidence="7">
    <location>
        <begin position="147"/>
        <end position="318"/>
    </location>
</feature>
<evidence type="ECO:0000259" key="6">
    <source>
        <dbReference type="Pfam" id="PF00675"/>
    </source>
</evidence>
<evidence type="ECO:0000313" key="11">
    <source>
        <dbReference type="Proteomes" id="UP001152797"/>
    </source>
</evidence>